<evidence type="ECO:0000313" key="2">
    <source>
        <dbReference type="Proteomes" id="UP001596328"/>
    </source>
</evidence>
<sequence>MGDENLNRVVRIPLLVPGNRVNDLYATRFNTAYCQQQTSDYCWDNPKQPDDLVTNNEDAENALYHPLRKDTNQLHANLTQQAIKDVTGNMKTCRQNWDAGDRVNKPMYDICREDDPMR</sequence>
<name>A0ABD5RW17_9EURY</name>
<comment type="caution">
    <text evidence="1">The sequence shown here is derived from an EMBL/GenBank/DDBJ whole genome shotgun (WGS) entry which is preliminary data.</text>
</comment>
<keyword evidence="2" id="KW-1185">Reference proteome</keyword>
<dbReference type="Proteomes" id="UP001596328">
    <property type="component" value="Unassembled WGS sequence"/>
</dbReference>
<reference evidence="1 2" key="1">
    <citation type="journal article" date="2019" name="Int. J. Syst. Evol. Microbiol.">
        <title>The Global Catalogue of Microorganisms (GCM) 10K type strain sequencing project: providing services to taxonomists for standard genome sequencing and annotation.</title>
        <authorList>
            <consortium name="The Broad Institute Genomics Platform"/>
            <consortium name="The Broad Institute Genome Sequencing Center for Infectious Disease"/>
            <person name="Wu L."/>
            <person name="Ma J."/>
        </authorList>
    </citation>
    <scope>NUCLEOTIDE SEQUENCE [LARGE SCALE GENOMIC DNA]</scope>
    <source>
        <strain evidence="1 2">NBRC 111368</strain>
    </source>
</reference>
<proteinExistence type="predicted"/>
<evidence type="ECO:0000313" key="1">
    <source>
        <dbReference type="EMBL" id="MFC6723424.1"/>
    </source>
</evidence>
<protein>
    <submittedName>
        <fullName evidence="1">Uncharacterized protein</fullName>
    </submittedName>
</protein>
<gene>
    <name evidence="1" type="ORF">ACFQE1_03255</name>
</gene>
<dbReference type="EMBL" id="JBHSWU010000016">
    <property type="protein sequence ID" value="MFC6723424.1"/>
    <property type="molecule type" value="Genomic_DNA"/>
</dbReference>
<organism evidence="1 2">
    <name type="scientific">Halobium palmae</name>
    <dbReference type="NCBI Taxonomy" id="1776492"/>
    <lineage>
        <taxon>Archaea</taxon>
        <taxon>Methanobacteriati</taxon>
        <taxon>Methanobacteriota</taxon>
        <taxon>Stenosarchaea group</taxon>
        <taxon>Halobacteria</taxon>
        <taxon>Halobacteriales</taxon>
        <taxon>Haloferacaceae</taxon>
        <taxon>Halobium</taxon>
    </lineage>
</organism>
<dbReference type="AlphaFoldDB" id="A0ABD5RW17"/>
<accession>A0ABD5RW17</accession>